<evidence type="ECO:0000313" key="2">
    <source>
        <dbReference type="Proteomes" id="UP000001197"/>
    </source>
</evidence>
<evidence type="ECO:0000313" key="1">
    <source>
        <dbReference type="EMBL" id="CDP29391.1"/>
    </source>
</evidence>
<keyword evidence="2" id="KW-1185">Reference proteome</keyword>
<dbReference type="PANTHER" id="PTHR14097">
    <property type="entry name" value="OXIDOREDUCTASE HTATIP2"/>
    <property type="match status" value="1"/>
</dbReference>
<dbReference type="SUPFAM" id="SSF51735">
    <property type="entry name" value="NAD(P)-binding Rossmann-fold domains"/>
    <property type="match status" value="1"/>
</dbReference>
<dbReference type="Proteomes" id="UP000001197">
    <property type="component" value="Chromosome 5"/>
</dbReference>
<dbReference type="EMBL" id="FO904940">
    <property type="protein sequence ID" value="CDP29391.1"/>
    <property type="molecule type" value="Genomic_DNA"/>
</dbReference>
<reference evidence="1 2" key="1">
    <citation type="journal article" date="2008" name="Genome Biol.">
        <title>The genome sequence of the model ascomycete fungus Podospora anserina.</title>
        <authorList>
            <person name="Espagne E."/>
            <person name="Lespinet O."/>
            <person name="Malagnac F."/>
            <person name="Da Silva C."/>
            <person name="Jaillon O."/>
            <person name="Porcel B.M."/>
            <person name="Couloux A."/>
            <person name="Aury J.-M."/>
            <person name="Segurens B."/>
            <person name="Poulain J."/>
            <person name="Anthouard V."/>
            <person name="Grossetete S."/>
            <person name="Khalili H."/>
            <person name="Coppin E."/>
            <person name="Dequard-Chablat M."/>
            <person name="Picard M."/>
            <person name="Contamine V."/>
            <person name="Arnaise S."/>
            <person name="Bourdais A."/>
            <person name="Berteaux-Lecellier V."/>
            <person name="Gautheret D."/>
            <person name="de Vries R.P."/>
            <person name="Battaglia E."/>
            <person name="Coutinho P.M."/>
            <person name="Danchin E.G.J."/>
            <person name="Henrissat B."/>
            <person name="El Khoury R."/>
            <person name="Sainsard-Chanet A."/>
            <person name="Boivin A."/>
            <person name="Pinan-Lucarre B."/>
            <person name="Sellem C.H."/>
            <person name="Debuchy R."/>
            <person name="Wincker P."/>
            <person name="Weissenbach J."/>
            <person name="Silar P."/>
        </authorList>
    </citation>
    <scope>NUCLEOTIDE SEQUENCE [LARGE SCALE GENOMIC DNA]</scope>
    <source>
        <strain evidence="2">S / ATCC MYA-4624 / DSM 980 / FGSC 10383</strain>
    </source>
</reference>
<organism evidence="1 2">
    <name type="scientific">Podospora anserina (strain S / ATCC MYA-4624 / DSM 980 / FGSC 10383)</name>
    <name type="common">Pleurage anserina</name>
    <dbReference type="NCBI Taxonomy" id="515849"/>
    <lineage>
        <taxon>Eukaryota</taxon>
        <taxon>Fungi</taxon>
        <taxon>Dikarya</taxon>
        <taxon>Ascomycota</taxon>
        <taxon>Pezizomycotina</taxon>
        <taxon>Sordariomycetes</taxon>
        <taxon>Sordariomycetidae</taxon>
        <taxon>Sordariales</taxon>
        <taxon>Podosporaceae</taxon>
        <taxon>Podospora</taxon>
        <taxon>Podospora anserina</taxon>
    </lineage>
</organism>
<proteinExistence type="predicted"/>
<dbReference type="InParanoid" id="A0A090CLD9"/>
<reference evidence="2" key="2">
    <citation type="journal article" date="2014" name="Genetics">
        <title>Maintaining two mating types: Structure of the mating type locus and its role in heterokaryosis in Podospora anserina.</title>
        <authorList>
            <person name="Grognet P."/>
            <person name="Bidard F."/>
            <person name="Kuchly C."/>
            <person name="Tong L.C.H."/>
            <person name="Coppin E."/>
            <person name="Benkhali J.A."/>
            <person name="Couloux A."/>
            <person name="Wincker P."/>
            <person name="Debuchy R."/>
            <person name="Silar P."/>
        </authorList>
    </citation>
    <scope>GENOME REANNOTATION</scope>
    <source>
        <strain evidence="2">S / ATCC MYA-4624 / DSM 980 / FGSC 10383</strain>
    </source>
</reference>
<name>A0A090CLD9_PODAN</name>
<protein>
    <recommendedName>
        <fullName evidence="3">NAD(P)-binding domain-containing protein</fullName>
    </recommendedName>
</protein>
<dbReference type="AlphaFoldDB" id="A0A090CLD9"/>
<accession>A0A090CLD9</accession>
<dbReference type="InterPro" id="IPR036291">
    <property type="entry name" value="NAD(P)-bd_dom_sf"/>
</dbReference>
<evidence type="ECO:0008006" key="3">
    <source>
        <dbReference type="Google" id="ProtNLM"/>
    </source>
</evidence>
<dbReference type="STRING" id="515849.A0A090CLD9"/>
<dbReference type="Gene3D" id="3.40.50.720">
    <property type="entry name" value="NAD(P)-binding Rossmann-like Domain"/>
    <property type="match status" value="1"/>
</dbReference>
<dbReference type="eggNOG" id="ENOG502SRS2">
    <property type="taxonomic scope" value="Eukaryota"/>
</dbReference>
<sequence length="242" mass="25892">MKLIIAGSTGFLATELTRQSLSNPLITSLITLGRKPCPPPDPSTLLPNADLSKLKSVILEDFDRDDYPDNIKSDLSNADACIWTIAITPAQLKTVPWETTVKVCRDYAVTGIKVISSLTDKRLFRFVYVSGANAVRDPAKKPLLLGDYCVLRGEAENKILEFGKTSGGRVEVAIAKPGIISGPTKETGVLARVFFGVVGIGKVRVGQVAGALLEGVAKGFERETYENEDLVRVGSGTVGGVE</sequence>
<dbReference type="PANTHER" id="PTHR14097:SF9">
    <property type="entry name" value="EPIMERASE, PUTATIVE (AFU_ORTHOLOGUE AFUA_8G07320)-RELATED"/>
    <property type="match status" value="1"/>
</dbReference>